<sequence length="307" mass="34412">MFGLGKFKSPQPLSCLLSDSGYSLVGLADNQSILFCEEHHFTEPSPALLAKCLEEDINKHHLVGRSCQVILSPDLYQLLLVDMPEIPENELSKALRWQLKGLVDYPLNDIVVDAFAVPPHGAGGKRKKAFVAVTLQSALLHKVSLMESCLLNVTAVSISELALSKLLLLQPISLETPIIVISYNDENCHHHIYYMGDLYLFRTLPLNKTITQPNSSANQDILLEIQRSIDYCLMELKLPAPKQIFFTPSFYKATDLFVYLQTELNKEVNLLDINSFFTSKPIAPEIMEKVFYAIGGALMLLDRKSES</sequence>
<organism evidence="1 2">
    <name type="scientific">Legionella santicrucis</name>
    <dbReference type="NCBI Taxonomy" id="45074"/>
    <lineage>
        <taxon>Bacteria</taxon>
        <taxon>Pseudomonadati</taxon>
        <taxon>Pseudomonadota</taxon>
        <taxon>Gammaproteobacteria</taxon>
        <taxon>Legionellales</taxon>
        <taxon>Legionellaceae</taxon>
        <taxon>Legionella</taxon>
    </lineage>
</organism>
<dbReference type="RefSeq" id="WP_058515921.1">
    <property type="nucleotide sequence ID" value="NZ_CAAAIH010000012.1"/>
</dbReference>
<evidence type="ECO:0000313" key="1">
    <source>
        <dbReference type="EMBL" id="KTD53638.1"/>
    </source>
</evidence>
<dbReference type="SUPFAM" id="SSF53067">
    <property type="entry name" value="Actin-like ATPase domain"/>
    <property type="match status" value="1"/>
</dbReference>
<dbReference type="Gene3D" id="3.30.420.40">
    <property type="match status" value="2"/>
</dbReference>
<dbReference type="Gene3D" id="3.30.1490.300">
    <property type="match status" value="1"/>
</dbReference>
<keyword evidence="2" id="KW-1185">Reference proteome</keyword>
<reference evidence="1 2" key="1">
    <citation type="submission" date="2015-11" db="EMBL/GenBank/DDBJ databases">
        <title>Genomic analysis of 38 Legionella species identifies large and diverse effector repertoires.</title>
        <authorList>
            <person name="Burstein D."/>
            <person name="Amaro F."/>
            <person name="Zusman T."/>
            <person name="Lifshitz Z."/>
            <person name="Cohen O."/>
            <person name="Gilbert J.A."/>
            <person name="Pupko T."/>
            <person name="Shuman H.A."/>
            <person name="Segal G."/>
        </authorList>
    </citation>
    <scope>NUCLEOTIDE SEQUENCE [LARGE SCALE GENOMIC DNA]</scope>
    <source>
        <strain evidence="1 2">SC-63-C7</strain>
    </source>
</reference>
<dbReference type="STRING" id="45074.Lsan_4048"/>
<comment type="caution">
    <text evidence="1">The sequence shown here is derived from an EMBL/GenBank/DDBJ whole genome shotgun (WGS) entry which is preliminary data.</text>
</comment>
<gene>
    <name evidence="1" type="ORF">Lsan_4048</name>
</gene>
<evidence type="ECO:0008006" key="3">
    <source>
        <dbReference type="Google" id="ProtNLM"/>
    </source>
</evidence>
<dbReference type="AlphaFoldDB" id="A0A0W0YAI1"/>
<protein>
    <recommendedName>
        <fullName evidence="3">MSHA biogenesis protein MshI</fullName>
    </recommendedName>
</protein>
<evidence type="ECO:0000313" key="2">
    <source>
        <dbReference type="Proteomes" id="UP000054703"/>
    </source>
</evidence>
<dbReference type="EMBL" id="LNYU01000091">
    <property type="protein sequence ID" value="KTD53638.1"/>
    <property type="molecule type" value="Genomic_DNA"/>
</dbReference>
<dbReference type="PATRIC" id="fig|45074.5.peg.4349"/>
<dbReference type="InterPro" id="IPR043129">
    <property type="entry name" value="ATPase_NBD"/>
</dbReference>
<name>A0A0W0YAI1_9GAMM</name>
<dbReference type="Proteomes" id="UP000054703">
    <property type="component" value="Unassembled WGS sequence"/>
</dbReference>
<dbReference type="OrthoDB" id="5296002at2"/>
<proteinExistence type="predicted"/>
<accession>A0A0W0YAI1</accession>